<comment type="caution">
    <text evidence="1">The sequence shown here is derived from an EMBL/GenBank/DDBJ whole genome shotgun (WGS) entry which is preliminary data.</text>
</comment>
<evidence type="ECO:0000313" key="2">
    <source>
        <dbReference type="Proteomes" id="UP000676336"/>
    </source>
</evidence>
<protein>
    <submittedName>
        <fullName evidence="1">Uncharacterized protein</fullName>
    </submittedName>
</protein>
<organism evidence="1 2">
    <name type="scientific">Rotaria magnacalcarata</name>
    <dbReference type="NCBI Taxonomy" id="392030"/>
    <lineage>
        <taxon>Eukaryota</taxon>
        <taxon>Metazoa</taxon>
        <taxon>Spiralia</taxon>
        <taxon>Gnathifera</taxon>
        <taxon>Rotifera</taxon>
        <taxon>Eurotatoria</taxon>
        <taxon>Bdelloidea</taxon>
        <taxon>Philodinida</taxon>
        <taxon>Philodinidae</taxon>
        <taxon>Rotaria</taxon>
    </lineage>
</organism>
<sequence length="75" mass="8683">MLILLYSTSYVIILEFQIEYQQSNNNEKHSFLISAMWFISRCISIDSLNTCFQQQKNKSSYDFCLCRGGSGILAK</sequence>
<proteinExistence type="predicted"/>
<accession>A0A8S3HLY5</accession>
<dbReference type="Proteomes" id="UP000676336">
    <property type="component" value="Unassembled WGS sequence"/>
</dbReference>
<gene>
    <name evidence="1" type="ORF">SMN809_LOCUS69510</name>
</gene>
<dbReference type="EMBL" id="CAJOBI010319647">
    <property type="protein sequence ID" value="CAF5182933.1"/>
    <property type="molecule type" value="Genomic_DNA"/>
</dbReference>
<reference evidence="1" key="1">
    <citation type="submission" date="2021-02" db="EMBL/GenBank/DDBJ databases">
        <authorList>
            <person name="Nowell W R."/>
        </authorList>
    </citation>
    <scope>NUCLEOTIDE SEQUENCE</scope>
</reference>
<evidence type="ECO:0000313" key="1">
    <source>
        <dbReference type="EMBL" id="CAF5182933.1"/>
    </source>
</evidence>
<name>A0A8S3HLY5_9BILA</name>
<dbReference type="AlphaFoldDB" id="A0A8S3HLY5"/>
<feature type="non-terminal residue" evidence="1">
    <location>
        <position position="75"/>
    </location>
</feature>